<comment type="caution">
    <text evidence="1">The sequence shown here is derived from an EMBL/GenBank/DDBJ whole genome shotgun (WGS) entry which is preliminary data.</text>
</comment>
<dbReference type="AlphaFoldDB" id="A0A9P4QTM3"/>
<proteinExistence type="predicted"/>
<dbReference type="Pfam" id="PF13374">
    <property type="entry name" value="TPR_10"/>
    <property type="match status" value="1"/>
</dbReference>
<dbReference type="EMBL" id="ML996176">
    <property type="protein sequence ID" value="KAF2732459.1"/>
    <property type="molecule type" value="Genomic_DNA"/>
</dbReference>
<keyword evidence="2" id="KW-1185">Reference proteome</keyword>
<evidence type="ECO:0008006" key="3">
    <source>
        <dbReference type="Google" id="ProtNLM"/>
    </source>
</evidence>
<name>A0A9P4QTM3_9PLEO</name>
<dbReference type="OrthoDB" id="1658288at2759"/>
<sequence length="60" mass="6682">MPGNKSFDRWVSLIEDAGKLLSRKGKYNEAAVLSRRVLEGRERALGKDHPDTLTSVNNLA</sequence>
<evidence type="ECO:0000313" key="1">
    <source>
        <dbReference type="EMBL" id="KAF2732459.1"/>
    </source>
</evidence>
<organism evidence="1 2">
    <name type="scientific">Polyplosphaeria fusca</name>
    <dbReference type="NCBI Taxonomy" id="682080"/>
    <lineage>
        <taxon>Eukaryota</taxon>
        <taxon>Fungi</taxon>
        <taxon>Dikarya</taxon>
        <taxon>Ascomycota</taxon>
        <taxon>Pezizomycotina</taxon>
        <taxon>Dothideomycetes</taxon>
        <taxon>Pleosporomycetidae</taxon>
        <taxon>Pleosporales</taxon>
        <taxon>Tetraplosphaeriaceae</taxon>
        <taxon>Polyplosphaeria</taxon>
    </lineage>
</organism>
<protein>
    <recommendedName>
        <fullName evidence="3">Kinesin light chain</fullName>
    </recommendedName>
</protein>
<gene>
    <name evidence="1" type="ORF">EJ04DRAFT_440977</name>
</gene>
<dbReference type="InterPro" id="IPR011990">
    <property type="entry name" value="TPR-like_helical_dom_sf"/>
</dbReference>
<reference evidence="1" key="1">
    <citation type="journal article" date="2020" name="Stud. Mycol.">
        <title>101 Dothideomycetes genomes: a test case for predicting lifestyles and emergence of pathogens.</title>
        <authorList>
            <person name="Haridas S."/>
            <person name="Albert R."/>
            <person name="Binder M."/>
            <person name="Bloem J."/>
            <person name="Labutti K."/>
            <person name="Salamov A."/>
            <person name="Andreopoulos B."/>
            <person name="Baker S."/>
            <person name="Barry K."/>
            <person name="Bills G."/>
            <person name="Bluhm B."/>
            <person name="Cannon C."/>
            <person name="Castanera R."/>
            <person name="Culley D."/>
            <person name="Daum C."/>
            <person name="Ezra D."/>
            <person name="Gonzalez J."/>
            <person name="Henrissat B."/>
            <person name="Kuo A."/>
            <person name="Liang C."/>
            <person name="Lipzen A."/>
            <person name="Lutzoni F."/>
            <person name="Magnuson J."/>
            <person name="Mondo S."/>
            <person name="Nolan M."/>
            <person name="Ohm R."/>
            <person name="Pangilinan J."/>
            <person name="Park H.-J."/>
            <person name="Ramirez L."/>
            <person name="Alfaro M."/>
            <person name="Sun H."/>
            <person name="Tritt A."/>
            <person name="Yoshinaga Y."/>
            <person name="Zwiers L.-H."/>
            <person name="Turgeon B."/>
            <person name="Goodwin S."/>
            <person name="Spatafora J."/>
            <person name="Crous P."/>
            <person name="Grigoriev I."/>
        </authorList>
    </citation>
    <scope>NUCLEOTIDE SEQUENCE</scope>
    <source>
        <strain evidence="1">CBS 125425</strain>
    </source>
</reference>
<evidence type="ECO:0000313" key="2">
    <source>
        <dbReference type="Proteomes" id="UP000799444"/>
    </source>
</evidence>
<feature type="non-terminal residue" evidence="1">
    <location>
        <position position="60"/>
    </location>
</feature>
<accession>A0A9P4QTM3</accession>
<dbReference type="Gene3D" id="1.25.40.10">
    <property type="entry name" value="Tetratricopeptide repeat domain"/>
    <property type="match status" value="1"/>
</dbReference>
<dbReference type="Proteomes" id="UP000799444">
    <property type="component" value="Unassembled WGS sequence"/>
</dbReference>